<dbReference type="GO" id="GO:0030497">
    <property type="term" value="P:fatty acid elongation"/>
    <property type="evidence" value="ECO:0007669"/>
    <property type="project" value="TreeGrafter"/>
</dbReference>
<evidence type="ECO:0000259" key="2">
    <source>
        <dbReference type="SMART" id="SM00822"/>
    </source>
</evidence>
<dbReference type="AlphaFoldDB" id="A0A7W4VJW4"/>
<accession>A0A7W4VJW4</accession>
<gene>
    <name evidence="3" type="ORF">FHR70_001190</name>
</gene>
<dbReference type="FunFam" id="3.40.50.720:FF:000084">
    <property type="entry name" value="Short-chain dehydrogenase reductase"/>
    <property type="match status" value="1"/>
</dbReference>
<protein>
    <submittedName>
        <fullName evidence="3">NAD(P)-dependent dehydrogenase (Short-subunit alcohol dehydrogenase family)</fullName>
    </submittedName>
</protein>
<dbReference type="InterPro" id="IPR002347">
    <property type="entry name" value="SDR_fam"/>
</dbReference>
<evidence type="ECO:0000256" key="1">
    <source>
        <dbReference type="ARBA" id="ARBA00006484"/>
    </source>
</evidence>
<dbReference type="PRINTS" id="PR00081">
    <property type="entry name" value="GDHRDH"/>
</dbReference>
<dbReference type="EMBL" id="JACHWB010000001">
    <property type="protein sequence ID" value="MBB3018150.1"/>
    <property type="molecule type" value="Genomic_DNA"/>
</dbReference>
<dbReference type="SMART" id="SM00822">
    <property type="entry name" value="PKS_KR"/>
    <property type="match status" value="1"/>
</dbReference>
<comment type="caution">
    <text evidence="3">The sequence shown here is derived from an EMBL/GenBank/DDBJ whole genome shotgun (WGS) entry which is preliminary data.</text>
</comment>
<dbReference type="SUPFAM" id="SSF51735">
    <property type="entry name" value="NAD(P)-binding Rossmann-fold domains"/>
    <property type="match status" value="1"/>
</dbReference>
<dbReference type="PANTHER" id="PTHR42760:SF123">
    <property type="entry name" value="OXIDOREDUCTASE"/>
    <property type="match status" value="1"/>
</dbReference>
<dbReference type="InterPro" id="IPR020904">
    <property type="entry name" value="Sc_DH/Rdtase_CS"/>
</dbReference>
<dbReference type="RefSeq" id="WP_183448007.1">
    <property type="nucleotide sequence ID" value="NZ_JACHWB010000001.1"/>
</dbReference>
<feature type="domain" description="Ketoreductase" evidence="2">
    <location>
        <begin position="5"/>
        <end position="189"/>
    </location>
</feature>
<dbReference type="InterPro" id="IPR057326">
    <property type="entry name" value="KR_dom"/>
</dbReference>
<comment type="similarity">
    <text evidence="1">Belongs to the short-chain dehydrogenases/reductases (SDR) family.</text>
</comment>
<dbReference type="PANTHER" id="PTHR42760">
    <property type="entry name" value="SHORT-CHAIN DEHYDROGENASES/REDUCTASES FAMILY MEMBER"/>
    <property type="match status" value="1"/>
</dbReference>
<proteinExistence type="inferred from homology"/>
<keyword evidence="4" id="KW-1185">Reference proteome</keyword>
<dbReference type="NCBIfam" id="NF005559">
    <property type="entry name" value="PRK07231.1"/>
    <property type="match status" value="1"/>
</dbReference>
<dbReference type="GO" id="GO:0016616">
    <property type="term" value="F:oxidoreductase activity, acting on the CH-OH group of donors, NAD or NADP as acceptor"/>
    <property type="evidence" value="ECO:0007669"/>
    <property type="project" value="TreeGrafter"/>
</dbReference>
<dbReference type="PROSITE" id="PS00061">
    <property type="entry name" value="ADH_SHORT"/>
    <property type="match status" value="1"/>
</dbReference>
<dbReference type="Gene3D" id="3.40.50.720">
    <property type="entry name" value="NAD(P)-binding Rossmann-like Domain"/>
    <property type="match status" value="1"/>
</dbReference>
<dbReference type="Proteomes" id="UP000532010">
    <property type="component" value="Unassembled WGS sequence"/>
</dbReference>
<evidence type="ECO:0000313" key="4">
    <source>
        <dbReference type="Proteomes" id="UP000532010"/>
    </source>
</evidence>
<sequence length="253" mass="26711">MSLQQTVFVTGGASGIGFAIAKAVLDQGWRAIIADRDEQNLDESRKALEGPGENAHFLQLDIADEAAVVQAVAQCEARVGAITGLVNAAGIAKDVPALDTSADLFRRMLDVNVVGSFVTSREISKRMRERGKGTIVNIASVSGIRGNIGRVAYGASKGGVITMTQVMAVELAASGVRVNAIAPGPIDTPLVREIHTDQIRAEWIERVPQRRYGEPSDIASMAIFLLDETKSGFITGQTFCVDGGFTAAGLLGQ</sequence>
<evidence type="ECO:0000313" key="3">
    <source>
        <dbReference type="EMBL" id="MBB3018150.1"/>
    </source>
</evidence>
<dbReference type="Pfam" id="PF13561">
    <property type="entry name" value="adh_short_C2"/>
    <property type="match status" value="1"/>
</dbReference>
<reference evidence="3 4" key="1">
    <citation type="submission" date="2020-08" db="EMBL/GenBank/DDBJ databases">
        <title>The Agave Microbiome: Exploring the role of microbial communities in plant adaptations to desert environments.</title>
        <authorList>
            <person name="Partida-Martinez L.P."/>
        </authorList>
    </citation>
    <scope>NUCLEOTIDE SEQUENCE [LARGE SCALE GENOMIC DNA]</scope>
    <source>
        <strain evidence="3 4">AT3.9</strain>
    </source>
</reference>
<organism evidence="3 4">
    <name type="scientific">Microvirga lupini</name>
    <dbReference type="NCBI Taxonomy" id="420324"/>
    <lineage>
        <taxon>Bacteria</taxon>
        <taxon>Pseudomonadati</taxon>
        <taxon>Pseudomonadota</taxon>
        <taxon>Alphaproteobacteria</taxon>
        <taxon>Hyphomicrobiales</taxon>
        <taxon>Methylobacteriaceae</taxon>
        <taxon>Microvirga</taxon>
    </lineage>
</organism>
<name>A0A7W4VJW4_9HYPH</name>
<dbReference type="CDD" id="cd05233">
    <property type="entry name" value="SDR_c"/>
    <property type="match status" value="1"/>
</dbReference>
<dbReference type="InterPro" id="IPR036291">
    <property type="entry name" value="NAD(P)-bd_dom_sf"/>
</dbReference>
<dbReference type="PRINTS" id="PR00080">
    <property type="entry name" value="SDRFAMILY"/>
</dbReference>